<comment type="caution">
    <text evidence="10">The sequence shown here is derived from an EMBL/GenBank/DDBJ whole genome shotgun (WGS) entry which is preliminary data.</text>
</comment>
<organism evidence="10 11">
    <name type="scientific">Cherax quadricarinatus</name>
    <name type="common">Australian red claw crayfish</name>
    <dbReference type="NCBI Taxonomy" id="27406"/>
    <lineage>
        <taxon>Eukaryota</taxon>
        <taxon>Metazoa</taxon>
        <taxon>Ecdysozoa</taxon>
        <taxon>Arthropoda</taxon>
        <taxon>Crustacea</taxon>
        <taxon>Multicrustacea</taxon>
        <taxon>Malacostraca</taxon>
        <taxon>Eumalacostraca</taxon>
        <taxon>Eucarida</taxon>
        <taxon>Decapoda</taxon>
        <taxon>Pleocyemata</taxon>
        <taxon>Astacidea</taxon>
        <taxon>Parastacoidea</taxon>
        <taxon>Parastacidae</taxon>
        <taxon>Cherax</taxon>
    </lineage>
</organism>
<keyword evidence="4" id="KW-0413">Isomerase</keyword>
<dbReference type="PANTHER" id="PTHR21600:SF83">
    <property type="entry name" value="PSEUDOURIDYLATE SYNTHASE RPUSD4, MITOCHONDRIAL"/>
    <property type="match status" value="1"/>
</dbReference>
<dbReference type="GO" id="GO:0001522">
    <property type="term" value="P:pseudouridine synthesis"/>
    <property type="evidence" value="ECO:0007669"/>
    <property type="project" value="InterPro"/>
</dbReference>
<dbReference type="Gene3D" id="3.30.2350.10">
    <property type="entry name" value="Pseudouridine synthase"/>
    <property type="match status" value="1"/>
</dbReference>
<evidence type="ECO:0000256" key="4">
    <source>
        <dbReference type="ARBA" id="ARBA00023235"/>
    </source>
</evidence>
<accession>A0AAW0YCK3</accession>
<dbReference type="InterPro" id="IPR006145">
    <property type="entry name" value="PsdUridine_synth_RsuA/RluA"/>
</dbReference>
<evidence type="ECO:0000256" key="1">
    <source>
        <dbReference type="ARBA" id="ARBA00001166"/>
    </source>
</evidence>
<dbReference type="AlphaFoldDB" id="A0AAW0YCK3"/>
<dbReference type="InterPro" id="IPR020103">
    <property type="entry name" value="PsdUridine_synth_cat_dom_sf"/>
</dbReference>
<evidence type="ECO:0000256" key="8">
    <source>
        <dbReference type="SAM" id="MobiDB-lite"/>
    </source>
</evidence>
<dbReference type="SUPFAM" id="SSF55120">
    <property type="entry name" value="Pseudouridine synthase"/>
    <property type="match status" value="1"/>
</dbReference>
<evidence type="ECO:0000259" key="9">
    <source>
        <dbReference type="Pfam" id="PF00849"/>
    </source>
</evidence>
<evidence type="ECO:0000256" key="2">
    <source>
        <dbReference type="ARBA" id="ARBA00001896"/>
    </source>
</evidence>
<reference evidence="10 11" key="1">
    <citation type="journal article" date="2024" name="BMC Genomics">
        <title>Genome assembly of redclaw crayfish (Cherax quadricarinatus) provides insights into its immune adaptation and hypoxia tolerance.</title>
        <authorList>
            <person name="Liu Z."/>
            <person name="Zheng J."/>
            <person name="Li H."/>
            <person name="Fang K."/>
            <person name="Wang S."/>
            <person name="He J."/>
            <person name="Zhou D."/>
            <person name="Weng S."/>
            <person name="Chi M."/>
            <person name="Gu Z."/>
            <person name="He J."/>
            <person name="Li F."/>
            <person name="Wang M."/>
        </authorList>
    </citation>
    <scope>NUCLEOTIDE SEQUENCE [LARGE SCALE GENOMIC DNA]</scope>
    <source>
        <strain evidence="10">ZL_2023a</strain>
    </source>
</reference>
<dbReference type="GO" id="GO:0003723">
    <property type="term" value="F:RNA binding"/>
    <property type="evidence" value="ECO:0007669"/>
    <property type="project" value="InterPro"/>
</dbReference>
<feature type="domain" description="Pseudouridine synthase RsuA/RluA-like" evidence="9">
    <location>
        <begin position="465"/>
        <end position="622"/>
    </location>
</feature>
<comment type="catalytic activity">
    <reaction evidence="5">
        <text>a uridine in tRNA = a pseudouridine in tRNA</text>
        <dbReference type="Rhea" id="RHEA:54572"/>
        <dbReference type="Rhea" id="RHEA-COMP:13339"/>
        <dbReference type="Rhea" id="RHEA-COMP:13934"/>
        <dbReference type="ChEBI" id="CHEBI:65314"/>
        <dbReference type="ChEBI" id="CHEBI:65315"/>
    </reaction>
</comment>
<comment type="catalytic activity">
    <reaction evidence="1">
        <text>a uridine in mRNA = a pseudouridine in mRNA</text>
        <dbReference type="Rhea" id="RHEA:56644"/>
        <dbReference type="Rhea" id="RHEA-COMP:14658"/>
        <dbReference type="Rhea" id="RHEA-COMP:14659"/>
        <dbReference type="ChEBI" id="CHEBI:65314"/>
        <dbReference type="ChEBI" id="CHEBI:65315"/>
    </reaction>
</comment>
<sequence length="715" mass="81083">MLLKTSRFFLRTGSPNIPTSKVNRYLRTHCATLLPRGYTNYDHRHSERIPEVQHPNRSPRVHKDSRSIDSVDSVVLKYTNIINEIRNVEPSSSKVHLTNFGNIRFDNENVPEVHGQYDSIYGPVMPVGLQEMLSSKDGKKSQAEDETNATEYNADYEDIPYVSHLSVPILQQSGEHARLNKPEVKQERETLTGTSKAVEEHCTDSNFVDELYFGAAVKNYSKSDDSLSTEINIAPSNDTTVTAGLNYIDECVFGVSISRFDEHSSSSVNEHTHQFAPNDDDKYQKTETEQQQDNDNLNYIDNHFFKDSLQSLSKENSSINNKIQHTEIKQDTKALAKKANEDIILDSPITVNLENNIEYANLTYLTQKPKENEVLHKSYTKQNDKVKPKVQNIEVPPKSAFDYIVKMRKDLHKKEHDIHPDIVGTNKSYKKILSLLSVKSKENFTKFEVLKTLKNSVIYDKDDIVGLYKPYGIAMHRGTSGHQHILSDYLPDLARYLKADELYPVHRLDSNTTGVLLMARTPSMADILKKMFKECQLKKTYWAITKGIPNPLQGVIDIPIADGLIEGKHRMVLSPDIKGIKNPTSNSHLAVTSFKVLASSNSAAFVELSPMTGIKHQLRVHLGFGMSCPILGDHKYSHLKKLAPQRLPGDILDHLKIKQSRVRDLPMFLHSRSVLIPEIMDGKNVFIVARLPAFFNKTLSVLELNKHKSLVKFTN</sequence>
<gene>
    <name evidence="10" type="ORF">OTU49_015344</name>
</gene>
<evidence type="ECO:0000256" key="3">
    <source>
        <dbReference type="ARBA" id="ARBA00010876"/>
    </source>
</evidence>
<evidence type="ECO:0000256" key="7">
    <source>
        <dbReference type="ARBA" id="ARBA00041563"/>
    </source>
</evidence>
<evidence type="ECO:0000313" key="11">
    <source>
        <dbReference type="Proteomes" id="UP001445076"/>
    </source>
</evidence>
<dbReference type="EMBL" id="JARKIK010000009">
    <property type="protein sequence ID" value="KAK8749412.1"/>
    <property type="molecule type" value="Genomic_DNA"/>
</dbReference>
<feature type="region of interest" description="Disordered" evidence="8">
    <location>
        <begin position="267"/>
        <end position="290"/>
    </location>
</feature>
<dbReference type="InterPro" id="IPR006224">
    <property type="entry name" value="PsdUridine_synth_RluA-like_CS"/>
</dbReference>
<protein>
    <recommendedName>
        <fullName evidence="6">Pseudouridylate synthase RPUSD4, mitochondrial</fullName>
    </recommendedName>
    <alternativeName>
        <fullName evidence="7">RNA pseudouridylate synthase domain-containing protein 4</fullName>
    </alternativeName>
</protein>
<evidence type="ECO:0000313" key="10">
    <source>
        <dbReference type="EMBL" id="KAK8749412.1"/>
    </source>
</evidence>
<dbReference type="Proteomes" id="UP001445076">
    <property type="component" value="Unassembled WGS sequence"/>
</dbReference>
<dbReference type="GO" id="GO:0009982">
    <property type="term" value="F:pseudouridine synthase activity"/>
    <property type="evidence" value="ECO:0007669"/>
    <property type="project" value="InterPro"/>
</dbReference>
<evidence type="ECO:0000256" key="5">
    <source>
        <dbReference type="ARBA" id="ARBA00036943"/>
    </source>
</evidence>
<dbReference type="PROSITE" id="PS01129">
    <property type="entry name" value="PSI_RLU"/>
    <property type="match status" value="1"/>
</dbReference>
<keyword evidence="11" id="KW-1185">Reference proteome</keyword>
<dbReference type="InterPro" id="IPR050188">
    <property type="entry name" value="RluA_PseudoU_synthase"/>
</dbReference>
<evidence type="ECO:0000256" key="6">
    <source>
        <dbReference type="ARBA" id="ARBA00039953"/>
    </source>
</evidence>
<feature type="compositionally biased region" description="Basic and acidic residues" evidence="8">
    <location>
        <begin position="279"/>
        <end position="288"/>
    </location>
</feature>
<dbReference type="PANTHER" id="PTHR21600">
    <property type="entry name" value="MITOCHONDRIAL RNA PSEUDOURIDINE SYNTHASE"/>
    <property type="match status" value="1"/>
</dbReference>
<proteinExistence type="inferred from homology"/>
<comment type="catalytic activity">
    <reaction evidence="2">
        <text>uridine in 5S rRNA = pseudouridine in 5S rRNA</text>
        <dbReference type="Rhea" id="RHEA:47036"/>
        <dbReference type="Rhea" id="RHEA-COMP:11730"/>
        <dbReference type="Rhea" id="RHEA-COMP:11731"/>
        <dbReference type="ChEBI" id="CHEBI:65314"/>
        <dbReference type="ChEBI" id="CHEBI:65315"/>
    </reaction>
</comment>
<comment type="similarity">
    <text evidence="3">Belongs to the pseudouridine synthase RluA family.</text>
</comment>
<name>A0AAW0YCK3_CHEQU</name>
<dbReference type="CDD" id="cd02869">
    <property type="entry name" value="PseudoU_synth_RluA_like"/>
    <property type="match status" value="1"/>
</dbReference>
<dbReference type="Pfam" id="PF00849">
    <property type="entry name" value="PseudoU_synth_2"/>
    <property type="match status" value="1"/>
</dbReference>